<feature type="region of interest" description="Disordered" evidence="1">
    <location>
        <begin position="131"/>
        <end position="174"/>
    </location>
</feature>
<dbReference type="EMBL" id="FWXR01000006">
    <property type="protein sequence ID" value="SMC70399.1"/>
    <property type="molecule type" value="Genomic_DNA"/>
</dbReference>
<sequence>MSRKKSNRRATVEHWTKLIRTTMEEPAWKALSTTAQALYPWLKLEWRGPDANNNGKIRLSTRQAGDRLGVRAATAALAFHDLQRKGFIVQTEPACLGIEGAAKSPAYEITELKMPGADGDGRKLYRLWRPDADYPVPDTLSNNPTGRNGRKTKPCHENRDGPVTKTVTKLERAS</sequence>
<dbReference type="AlphaFoldDB" id="A0A1W2BBW8"/>
<evidence type="ECO:0000313" key="2">
    <source>
        <dbReference type="EMBL" id="SMC70399.1"/>
    </source>
</evidence>
<proteinExistence type="predicted"/>
<keyword evidence="3" id="KW-1185">Reference proteome</keyword>
<accession>A0A1W2BBW8</accession>
<dbReference type="STRING" id="937218.SAMN06297251_10639"/>
<feature type="compositionally biased region" description="Basic and acidic residues" evidence="1">
    <location>
        <begin position="154"/>
        <end position="174"/>
    </location>
</feature>
<evidence type="ECO:0000313" key="3">
    <source>
        <dbReference type="Proteomes" id="UP000192656"/>
    </source>
</evidence>
<dbReference type="OrthoDB" id="6058756at2"/>
<dbReference type="RefSeq" id="WP_084409702.1">
    <property type="nucleotide sequence ID" value="NZ_FWXR01000006.1"/>
</dbReference>
<gene>
    <name evidence="2" type="ORF">SAMN06297251_10639</name>
</gene>
<reference evidence="2 3" key="1">
    <citation type="submission" date="2017-04" db="EMBL/GenBank/DDBJ databases">
        <authorList>
            <person name="Afonso C.L."/>
            <person name="Miller P.J."/>
            <person name="Scott M.A."/>
            <person name="Spackman E."/>
            <person name="Goraichik I."/>
            <person name="Dimitrov K.M."/>
            <person name="Suarez D.L."/>
            <person name="Swayne D.E."/>
        </authorList>
    </citation>
    <scope>NUCLEOTIDE SEQUENCE [LARGE SCALE GENOMIC DNA]</scope>
    <source>
        <strain evidence="2 3">CGMCC 1.10972</strain>
    </source>
</reference>
<protein>
    <recommendedName>
        <fullName evidence="4">Helix-turn-helix domain-containing protein</fullName>
    </recommendedName>
</protein>
<name>A0A1W2BBW8_9HYPH</name>
<dbReference type="Proteomes" id="UP000192656">
    <property type="component" value="Unassembled WGS sequence"/>
</dbReference>
<evidence type="ECO:0000256" key="1">
    <source>
        <dbReference type="SAM" id="MobiDB-lite"/>
    </source>
</evidence>
<organism evidence="2 3">
    <name type="scientific">Fulvimarina manganoxydans</name>
    <dbReference type="NCBI Taxonomy" id="937218"/>
    <lineage>
        <taxon>Bacteria</taxon>
        <taxon>Pseudomonadati</taxon>
        <taxon>Pseudomonadota</taxon>
        <taxon>Alphaproteobacteria</taxon>
        <taxon>Hyphomicrobiales</taxon>
        <taxon>Aurantimonadaceae</taxon>
        <taxon>Fulvimarina</taxon>
    </lineage>
</organism>
<evidence type="ECO:0008006" key="4">
    <source>
        <dbReference type="Google" id="ProtNLM"/>
    </source>
</evidence>